<protein>
    <submittedName>
        <fullName evidence="4">Membrane protein</fullName>
    </submittedName>
</protein>
<dbReference type="AlphaFoldDB" id="A0A2U9TA85"/>
<evidence type="ECO:0000256" key="3">
    <source>
        <dbReference type="SAM" id="Phobius"/>
    </source>
</evidence>
<dbReference type="EMBL" id="CP029843">
    <property type="protein sequence ID" value="AWV08502.1"/>
    <property type="molecule type" value="Genomic_DNA"/>
</dbReference>
<reference evidence="4 5" key="1">
    <citation type="submission" date="2018-05" db="EMBL/GenBank/DDBJ databases">
        <title>The complete genome of Lysobacter maris HZ9B, a marine bacterium antagonistic against terrestrial plant pathogens.</title>
        <authorList>
            <person name="Zhang X.-Q."/>
        </authorList>
    </citation>
    <scope>NUCLEOTIDE SEQUENCE [LARGE SCALE GENOMIC DNA]</scope>
    <source>
        <strain evidence="4 5">HZ9B</strain>
    </source>
</reference>
<feature type="region of interest" description="Disordered" evidence="2">
    <location>
        <begin position="1"/>
        <end position="25"/>
    </location>
</feature>
<dbReference type="KEGG" id="lmb:C9I47_2831"/>
<evidence type="ECO:0000256" key="2">
    <source>
        <dbReference type="SAM" id="MobiDB-lite"/>
    </source>
</evidence>
<keyword evidence="3" id="KW-0812">Transmembrane</keyword>
<organism evidence="4 5">
    <name type="scientific">Marilutibacter maris</name>
    <dbReference type="NCBI Taxonomy" id="1605891"/>
    <lineage>
        <taxon>Bacteria</taxon>
        <taxon>Pseudomonadati</taxon>
        <taxon>Pseudomonadota</taxon>
        <taxon>Gammaproteobacteria</taxon>
        <taxon>Lysobacterales</taxon>
        <taxon>Lysobacteraceae</taxon>
        <taxon>Marilutibacter</taxon>
    </lineage>
</organism>
<dbReference type="InterPro" id="IPR046703">
    <property type="entry name" value="DUF6776"/>
</dbReference>
<dbReference type="RefSeq" id="WP_223250177.1">
    <property type="nucleotide sequence ID" value="NZ_CP029843.1"/>
</dbReference>
<proteinExistence type="predicted"/>
<evidence type="ECO:0000313" key="4">
    <source>
        <dbReference type="EMBL" id="AWV08502.1"/>
    </source>
</evidence>
<gene>
    <name evidence="4" type="ORF">C9I47_2831</name>
</gene>
<feature type="coiled-coil region" evidence="1">
    <location>
        <begin position="60"/>
        <end position="94"/>
    </location>
</feature>
<evidence type="ECO:0000256" key="1">
    <source>
        <dbReference type="SAM" id="Coils"/>
    </source>
</evidence>
<accession>A0A2U9TA85</accession>
<dbReference type="Pfam" id="PF20567">
    <property type="entry name" value="DUF6776"/>
    <property type="match status" value="1"/>
</dbReference>
<keyword evidence="3" id="KW-0472">Membrane</keyword>
<evidence type="ECO:0000313" key="5">
    <source>
        <dbReference type="Proteomes" id="UP000249447"/>
    </source>
</evidence>
<name>A0A2U9TA85_9GAMM</name>
<feature type="compositionally biased region" description="Low complexity" evidence="2">
    <location>
        <begin position="10"/>
        <end position="25"/>
    </location>
</feature>
<feature type="transmembrane region" description="Helical" evidence="3">
    <location>
        <begin position="35"/>
        <end position="53"/>
    </location>
</feature>
<keyword evidence="3" id="KW-1133">Transmembrane helix</keyword>
<sequence length="266" mass="29124">MDESTRPDEAAPSGGAAEPEAAPETAGRSWRRARWALLAAVLLSLLFGGWGLWRVVSPASDDIRSRLAASEAQRSRLQSEVDELRQKVTTLGRSDQISRDANRDVQNTLAERDEEIAGLRADVAFYERLVGATGQRRGLSVHAIRMQPQSDTAWHFTTTLTQNLNRGAVSSGRLSLAIEGTRDGRRQTLDWDGLRQGEQAPGLDYSFKYFQQVEGDVFLPGGFTPVRVTVRLQPRSGAAVEQSFTWADATRESNAIAVPDTAAGED</sequence>
<keyword evidence="1" id="KW-0175">Coiled coil</keyword>
<keyword evidence="5" id="KW-1185">Reference proteome</keyword>
<dbReference type="Proteomes" id="UP000249447">
    <property type="component" value="Chromosome"/>
</dbReference>